<dbReference type="InterPro" id="IPR015947">
    <property type="entry name" value="PUA-like_sf"/>
</dbReference>
<dbReference type="Gene3D" id="2.30.130.30">
    <property type="entry name" value="Hypothetical protein"/>
    <property type="match status" value="1"/>
</dbReference>
<name>A0ABP9UKG0_9BACT</name>
<evidence type="ECO:0000313" key="2">
    <source>
        <dbReference type="Proteomes" id="UP001476282"/>
    </source>
</evidence>
<keyword evidence="2" id="KW-1185">Reference proteome</keyword>
<protein>
    <recommendedName>
        <fullName evidence="3">ASCH domain-containing protein</fullName>
    </recommendedName>
</protein>
<sequence>MATLPPGSIRCISLWQPWASLVACGAKTIETRGKPAPLTILGCRIGIHAAKTRRGISALPQHEITAAEEALGIPQSAWDDRLPFGSLVATTLVEASIPTGRLTPDLFGDFTPGRFGWFLSGTIALSMPIPTRGCQGIFFTPDPH</sequence>
<evidence type="ECO:0000313" key="1">
    <source>
        <dbReference type="EMBL" id="GAA5482093.1"/>
    </source>
</evidence>
<organism evidence="1 2">
    <name type="scientific">Haloferula sargassicola</name>
    <dbReference type="NCBI Taxonomy" id="490096"/>
    <lineage>
        <taxon>Bacteria</taxon>
        <taxon>Pseudomonadati</taxon>
        <taxon>Verrucomicrobiota</taxon>
        <taxon>Verrucomicrobiia</taxon>
        <taxon>Verrucomicrobiales</taxon>
        <taxon>Verrucomicrobiaceae</taxon>
        <taxon>Haloferula</taxon>
    </lineage>
</organism>
<reference evidence="1 2" key="1">
    <citation type="submission" date="2024-02" db="EMBL/GenBank/DDBJ databases">
        <title>Haloferula sargassicola NBRC 104335.</title>
        <authorList>
            <person name="Ichikawa N."/>
            <person name="Katano-Makiyama Y."/>
            <person name="Hidaka K."/>
        </authorList>
    </citation>
    <scope>NUCLEOTIDE SEQUENCE [LARGE SCALE GENOMIC DNA]</scope>
    <source>
        <strain evidence="1 2">NBRC 104335</strain>
    </source>
</reference>
<proteinExistence type="predicted"/>
<dbReference type="SUPFAM" id="SSF88697">
    <property type="entry name" value="PUA domain-like"/>
    <property type="match status" value="1"/>
</dbReference>
<gene>
    <name evidence="1" type="ORF">Hsar01_01308</name>
</gene>
<accession>A0ABP9UKG0</accession>
<comment type="caution">
    <text evidence="1">The sequence shown here is derived from an EMBL/GenBank/DDBJ whole genome shotgun (WGS) entry which is preliminary data.</text>
</comment>
<dbReference type="Proteomes" id="UP001476282">
    <property type="component" value="Unassembled WGS sequence"/>
</dbReference>
<dbReference type="EMBL" id="BAABRI010000006">
    <property type="protein sequence ID" value="GAA5482093.1"/>
    <property type="molecule type" value="Genomic_DNA"/>
</dbReference>
<evidence type="ECO:0008006" key="3">
    <source>
        <dbReference type="Google" id="ProtNLM"/>
    </source>
</evidence>